<dbReference type="eggNOG" id="KOG0198">
    <property type="taxonomic scope" value="Eukaryota"/>
</dbReference>
<dbReference type="PANTHER" id="PTHR48011:SF101">
    <property type="entry name" value="MITOGEN-ACTIVATED PROTEIN KINASE KINASE KINASE 14"/>
    <property type="match status" value="1"/>
</dbReference>
<dbReference type="PROSITE" id="PS50011">
    <property type="entry name" value="PROTEIN_KINASE_DOM"/>
    <property type="match status" value="1"/>
</dbReference>
<dbReference type="SUPFAM" id="SSF56112">
    <property type="entry name" value="Protein kinase-like (PK-like)"/>
    <property type="match status" value="1"/>
</dbReference>
<evidence type="ECO:0000256" key="3">
    <source>
        <dbReference type="ARBA" id="ARBA00022777"/>
    </source>
</evidence>
<organism evidence="8 9">
    <name type="scientific">Arabis alpina</name>
    <name type="common">Alpine rock-cress</name>
    <dbReference type="NCBI Taxonomy" id="50452"/>
    <lineage>
        <taxon>Eukaryota</taxon>
        <taxon>Viridiplantae</taxon>
        <taxon>Streptophyta</taxon>
        <taxon>Embryophyta</taxon>
        <taxon>Tracheophyta</taxon>
        <taxon>Spermatophyta</taxon>
        <taxon>Magnoliopsida</taxon>
        <taxon>eudicotyledons</taxon>
        <taxon>Gunneridae</taxon>
        <taxon>Pentapetalae</taxon>
        <taxon>rosids</taxon>
        <taxon>malvids</taxon>
        <taxon>Brassicales</taxon>
        <taxon>Brassicaceae</taxon>
        <taxon>Arabideae</taxon>
        <taxon>Arabis</taxon>
    </lineage>
</organism>
<keyword evidence="3" id="KW-0418">Kinase</keyword>
<evidence type="ECO:0000256" key="1">
    <source>
        <dbReference type="ARBA" id="ARBA00022679"/>
    </source>
</evidence>
<proteinExistence type="inferred from homology"/>
<accession>A0A087G0W1</accession>
<gene>
    <name evidence="8" type="ORF">AALP_AAs67696U000200</name>
</gene>
<dbReference type="EMBL" id="KL978311">
    <property type="protein sequence ID" value="KFK23513.1"/>
    <property type="molecule type" value="Genomic_DNA"/>
</dbReference>
<dbReference type="Pfam" id="PF00069">
    <property type="entry name" value="Pkinase"/>
    <property type="match status" value="1"/>
</dbReference>
<keyword evidence="4 5" id="KW-0067">ATP-binding</keyword>
<dbReference type="PROSITE" id="PS00108">
    <property type="entry name" value="PROTEIN_KINASE_ST"/>
    <property type="match status" value="1"/>
</dbReference>
<dbReference type="SMART" id="SM00220">
    <property type="entry name" value="S_TKc"/>
    <property type="match status" value="1"/>
</dbReference>
<evidence type="ECO:0000256" key="4">
    <source>
        <dbReference type="ARBA" id="ARBA00022840"/>
    </source>
</evidence>
<keyword evidence="1" id="KW-0808">Transferase</keyword>
<evidence type="ECO:0000313" key="8">
    <source>
        <dbReference type="EMBL" id="KFK23513.1"/>
    </source>
</evidence>
<keyword evidence="6" id="KW-0723">Serine/threonine-protein kinase</keyword>
<protein>
    <recommendedName>
        <fullName evidence="7">Protein kinase domain-containing protein</fullName>
    </recommendedName>
</protein>
<dbReference type="GO" id="GO:0019901">
    <property type="term" value="F:protein kinase binding"/>
    <property type="evidence" value="ECO:0007669"/>
    <property type="project" value="EnsemblPlants"/>
</dbReference>
<evidence type="ECO:0000259" key="7">
    <source>
        <dbReference type="PROSITE" id="PS50011"/>
    </source>
</evidence>
<dbReference type="OrthoDB" id="275301at2759"/>
<dbReference type="AlphaFoldDB" id="A0A087G0W1"/>
<dbReference type="CDD" id="cd06606">
    <property type="entry name" value="STKc_MAPKKK"/>
    <property type="match status" value="1"/>
</dbReference>
<dbReference type="FunFam" id="1.10.510.10:FF:001090">
    <property type="entry name" value="Serine threonine protein kinase putative"/>
    <property type="match status" value="1"/>
</dbReference>
<dbReference type="Proteomes" id="UP000029120">
    <property type="component" value="Unassembled WGS sequence"/>
</dbReference>
<dbReference type="GO" id="GO:0005524">
    <property type="term" value="F:ATP binding"/>
    <property type="evidence" value="ECO:0007669"/>
    <property type="project" value="UniProtKB-UniRule"/>
</dbReference>
<dbReference type="OMA" id="ANWESNG"/>
<keyword evidence="9" id="KW-1185">Reference proteome</keyword>
<dbReference type="PANTHER" id="PTHR48011">
    <property type="entry name" value="CCR4-NOT TRANSCRIPTIONAL COMPLEX SUBUNIT CAF120-RELATED"/>
    <property type="match status" value="1"/>
</dbReference>
<sequence length="406" mass="45063">MEKQSIFTNTCSSSSWIRGSCIGRGCFGTVSKALSKSNGVVFAVKSVDLATCLPSQAESLENEISILRSLNSHPHIVTFLGDDVSKEGTTTFRNLHLEYLPETDVANGGIVKSETLLRRYVYCLVSALRHIHGNGIVHCDVKSKNVLLFNGGSSVKLADFGSAMELEKQTVEIAPRGSPLWMAPEVIRREYQGPESDVWSLGCTVIEMLTGKPAWEDQGFDSLSRIGFSNESPFIPAILSELGRDFLDKCLKRDRSERWSCDQLLEHPFLSQDRYSFFTESSPRCVLDWVNSEFDVEEDIVESTPEFTVSAMSRISKLATTGGAIWESNGWVEVRTHASEELGVKMEYPVLIRAESELTTSSESNTEESESTSAITCELLLLLVLVVENIQIYATFYPNLIIIIPS</sequence>
<dbReference type="Gramene" id="KFK23513">
    <property type="protein sequence ID" value="KFK23513"/>
    <property type="gene ID" value="AALP_AAs67696U000200"/>
</dbReference>
<dbReference type="GO" id="GO:0045893">
    <property type="term" value="P:positive regulation of DNA-templated transcription"/>
    <property type="evidence" value="ECO:0007669"/>
    <property type="project" value="EnsemblPlants"/>
</dbReference>
<evidence type="ECO:0000256" key="2">
    <source>
        <dbReference type="ARBA" id="ARBA00022741"/>
    </source>
</evidence>
<dbReference type="Gene3D" id="1.10.510.10">
    <property type="entry name" value="Transferase(Phosphotransferase) domain 1"/>
    <property type="match status" value="1"/>
</dbReference>
<dbReference type="InterPro" id="IPR000719">
    <property type="entry name" value="Prot_kinase_dom"/>
</dbReference>
<dbReference type="InterPro" id="IPR008271">
    <property type="entry name" value="Ser/Thr_kinase_AS"/>
</dbReference>
<dbReference type="GO" id="GO:0004674">
    <property type="term" value="F:protein serine/threonine kinase activity"/>
    <property type="evidence" value="ECO:0007669"/>
    <property type="project" value="UniProtKB-KW"/>
</dbReference>
<evidence type="ECO:0000256" key="5">
    <source>
        <dbReference type="PROSITE-ProRule" id="PRU10141"/>
    </source>
</evidence>
<comment type="similarity">
    <text evidence="6">Belongs to the protein kinase superfamily.</text>
</comment>
<keyword evidence="2 5" id="KW-0547">Nucleotide-binding</keyword>
<dbReference type="InterPro" id="IPR011009">
    <property type="entry name" value="Kinase-like_dom_sf"/>
</dbReference>
<dbReference type="GO" id="GO:0007165">
    <property type="term" value="P:signal transduction"/>
    <property type="evidence" value="ECO:0007669"/>
    <property type="project" value="TreeGrafter"/>
</dbReference>
<dbReference type="PROSITE" id="PS00107">
    <property type="entry name" value="PROTEIN_KINASE_ATP"/>
    <property type="match status" value="1"/>
</dbReference>
<name>A0A087G0W1_ARAAL</name>
<dbReference type="Gene3D" id="3.30.200.20">
    <property type="entry name" value="Phosphorylase Kinase, domain 1"/>
    <property type="match status" value="1"/>
</dbReference>
<evidence type="ECO:0000256" key="6">
    <source>
        <dbReference type="RuleBase" id="RU000304"/>
    </source>
</evidence>
<dbReference type="InterPro" id="IPR052751">
    <property type="entry name" value="Plant_MAPKKK"/>
</dbReference>
<feature type="binding site" evidence="5">
    <location>
        <position position="45"/>
    </location>
    <ligand>
        <name>ATP</name>
        <dbReference type="ChEBI" id="CHEBI:30616"/>
    </ligand>
</feature>
<feature type="domain" description="Protein kinase" evidence="7">
    <location>
        <begin position="16"/>
        <end position="270"/>
    </location>
</feature>
<dbReference type="InterPro" id="IPR017441">
    <property type="entry name" value="Protein_kinase_ATP_BS"/>
</dbReference>
<evidence type="ECO:0000313" key="9">
    <source>
        <dbReference type="Proteomes" id="UP000029120"/>
    </source>
</evidence>
<dbReference type="GO" id="GO:0009658">
    <property type="term" value="P:chloroplast organization"/>
    <property type="evidence" value="ECO:0007669"/>
    <property type="project" value="EnsemblPlants"/>
</dbReference>
<reference evidence="9" key="1">
    <citation type="journal article" date="2015" name="Nat. Plants">
        <title>Genome expansion of Arabis alpina linked with retrotransposition and reduced symmetric DNA methylation.</title>
        <authorList>
            <person name="Willing E.M."/>
            <person name="Rawat V."/>
            <person name="Mandakova T."/>
            <person name="Maumus F."/>
            <person name="James G.V."/>
            <person name="Nordstroem K.J."/>
            <person name="Becker C."/>
            <person name="Warthmann N."/>
            <person name="Chica C."/>
            <person name="Szarzynska B."/>
            <person name="Zytnicki M."/>
            <person name="Albani M.C."/>
            <person name="Kiefer C."/>
            <person name="Bergonzi S."/>
            <person name="Castaings L."/>
            <person name="Mateos J.L."/>
            <person name="Berns M.C."/>
            <person name="Bujdoso N."/>
            <person name="Piofczyk T."/>
            <person name="de Lorenzo L."/>
            <person name="Barrero-Sicilia C."/>
            <person name="Mateos I."/>
            <person name="Piednoel M."/>
            <person name="Hagmann J."/>
            <person name="Chen-Min-Tao R."/>
            <person name="Iglesias-Fernandez R."/>
            <person name="Schuster S.C."/>
            <person name="Alonso-Blanco C."/>
            <person name="Roudier F."/>
            <person name="Carbonero P."/>
            <person name="Paz-Ares J."/>
            <person name="Davis S.J."/>
            <person name="Pecinka A."/>
            <person name="Quesneville H."/>
            <person name="Colot V."/>
            <person name="Lysak M.A."/>
            <person name="Weigel D."/>
            <person name="Coupland G."/>
            <person name="Schneeberger K."/>
        </authorList>
    </citation>
    <scope>NUCLEOTIDE SEQUENCE [LARGE SCALE GENOMIC DNA]</scope>
    <source>
        <strain evidence="9">cv. Pajares</strain>
    </source>
</reference>